<reference evidence="8 9" key="1">
    <citation type="journal article" date="2010" name="Stand. Genomic Sci.">
        <title>Permanent draft genome sequence of Dethiosulfovibrio peptidovorans type strain (SEBR 4207).</title>
        <authorList>
            <person name="Labutti K."/>
            <person name="Mayilraj S."/>
            <person name="Clum A."/>
            <person name="Lucas S."/>
            <person name="Glavina Del Rio T."/>
            <person name="Nolan M."/>
            <person name="Tice H."/>
            <person name="Cheng J.F."/>
            <person name="Pitluck S."/>
            <person name="Liolios K."/>
            <person name="Ivanova N."/>
            <person name="Mavromatis K."/>
            <person name="Mikhailova N."/>
            <person name="Pati A."/>
            <person name="Goodwin L."/>
            <person name="Chen A."/>
            <person name="Palaniappan K."/>
            <person name="Land M."/>
            <person name="Hauser L."/>
            <person name="Chang Y.J."/>
            <person name="Jeffries C.D."/>
            <person name="Rohde M."/>
            <person name="Spring S."/>
            <person name="Goker M."/>
            <person name="Woyke T."/>
            <person name="Bristow J."/>
            <person name="Eisen J.A."/>
            <person name="Markowitz V."/>
            <person name="Hugenholtz P."/>
            <person name="Kyrpides N.C."/>
            <person name="Klenk H.P."/>
            <person name="Lapidus A."/>
        </authorList>
    </citation>
    <scope>NUCLEOTIDE SEQUENCE [LARGE SCALE GENOMIC DNA]</scope>
    <source>
        <strain evidence="8 9">DSM 11002</strain>
    </source>
</reference>
<keyword evidence="9" id="KW-1185">Reference proteome</keyword>
<evidence type="ECO:0000256" key="5">
    <source>
        <dbReference type="PROSITE-ProRule" id="PRU01248"/>
    </source>
</evidence>
<dbReference type="InterPro" id="IPR025166">
    <property type="entry name" value="Integrase_DNA_bind_dom"/>
</dbReference>
<dbReference type="InterPro" id="IPR010998">
    <property type="entry name" value="Integrase_recombinase_N"/>
</dbReference>
<dbReference type="Gene3D" id="3.30.160.390">
    <property type="entry name" value="Integrase, DNA-binding domain"/>
    <property type="match status" value="1"/>
</dbReference>
<gene>
    <name evidence="8" type="ORF">Dpep_0053</name>
</gene>
<dbReference type="PANTHER" id="PTHR30629:SF2">
    <property type="entry name" value="PROPHAGE INTEGRASE INTS-RELATED"/>
    <property type="match status" value="1"/>
</dbReference>
<evidence type="ECO:0000259" key="6">
    <source>
        <dbReference type="PROSITE" id="PS51898"/>
    </source>
</evidence>
<keyword evidence="2" id="KW-0229">DNA integration</keyword>
<feature type="domain" description="Core-binding (CB)" evidence="7">
    <location>
        <begin position="84"/>
        <end position="166"/>
    </location>
</feature>
<accession>D2Z2C9</accession>
<dbReference type="OrthoDB" id="9775880at2"/>
<keyword evidence="3 5" id="KW-0238">DNA-binding</keyword>
<evidence type="ECO:0000313" key="9">
    <source>
        <dbReference type="Proteomes" id="UP000006427"/>
    </source>
</evidence>
<dbReference type="Gene3D" id="1.10.443.10">
    <property type="entry name" value="Intergrase catalytic core"/>
    <property type="match status" value="1"/>
</dbReference>
<name>D2Z2C9_9BACT</name>
<proteinExistence type="inferred from homology"/>
<evidence type="ECO:0000256" key="3">
    <source>
        <dbReference type="ARBA" id="ARBA00023125"/>
    </source>
</evidence>
<dbReference type="GO" id="GO:0015074">
    <property type="term" value="P:DNA integration"/>
    <property type="evidence" value="ECO:0007669"/>
    <property type="project" value="UniProtKB-KW"/>
</dbReference>
<dbReference type="eggNOG" id="COG0582">
    <property type="taxonomic scope" value="Bacteria"/>
</dbReference>
<dbReference type="Pfam" id="PF13356">
    <property type="entry name" value="Arm-DNA-bind_3"/>
    <property type="match status" value="1"/>
</dbReference>
<dbReference type="EMBL" id="ABTR02000001">
    <property type="protein sequence ID" value="EFC90085.1"/>
    <property type="molecule type" value="Genomic_DNA"/>
</dbReference>
<evidence type="ECO:0000259" key="7">
    <source>
        <dbReference type="PROSITE" id="PS51900"/>
    </source>
</evidence>
<dbReference type="Gene3D" id="1.10.150.130">
    <property type="match status" value="1"/>
</dbReference>
<dbReference type="InterPro" id="IPR011010">
    <property type="entry name" value="DNA_brk_join_enz"/>
</dbReference>
<dbReference type="CDD" id="cd00801">
    <property type="entry name" value="INT_P4_C"/>
    <property type="match status" value="1"/>
</dbReference>
<evidence type="ECO:0000256" key="4">
    <source>
        <dbReference type="ARBA" id="ARBA00023172"/>
    </source>
</evidence>
<organism evidence="8 9">
    <name type="scientific">Dethiosulfovibrio peptidovorans DSM 11002</name>
    <dbReference type="NCBI Taxonomy" id="469381"/>
    <lineage>
        <taxon>Bacteria</taxon>
        <taxon>Thermotogati</taxon>
        <taxon>Synergistota</taxon>
        <taxon>Synergistia</taxon>
        <taxon>Synergistales</taxon>
        <taxon>Dethiosulfovibrionaceae</taxon>
        <taxon>Dethiosulfovibrio</taxon>
    </lineage>
</organism>
<comment type="caution">
    <text evidence="8">The sequence shown here is derived from an EMBL/GenBank/DDBJ whole genome shotgun (WGS) entry which is preliminary data.</text>
</comment>
<dbReference type="PROSITE" id="PS51900">
    <property type="entry name" value="CB"/>
    <property type="match status" value="1"/>
</dbReference>
<dbReference type="RefSeq" id="WP_005658543.1">
    <property type="nucleotide sequence ID" value="NZ_ABTR02000001.1"/>
</dbReference>
<evidence type="ECO:0000256" key="2">
    <source>
        <dbReference type="ARBA" id="ARBA00022908"/>
    </source>
</evidence>
<dbReference type="GO" id="GO:0003677">
    <property type="term" value="F:DNA binding"/>
    <property type="evidence" value="ECO:0007669"/>
    <property type="project" value="UniProtKB-UniRule"/>
</dbReference>
<comment type="similarity">
    <text evidence="1">Belongs to the 'phage' integrase family.</text>
</comment>
<dbReference type="InterPro" id="IPR050808">
    <property type="entry name" value="Phage_Integrase"/>
</dbReference>
<dbReference type="PANTHER" id="PTHR30629">
    <property type="entry name" value="PROPHAGE INTEGRASE"/>
    <property type="match status" value="1"/>
</dbReference>
<evidence type="ECO:0000313" key="8">
    <source>
        <dbReference type="EMBL" id="EFC90085.1"/>
    </source>
</evidence>
<dbReference type="InterPro" id="IPR053876">
    <property type="entry name" value="Phage_int_M"/>
</dbReference>
<dbReference type="PaxDb" id="469381-Dpep_0053"/>
<protein>
    <submittedName>
        <fullName evidence="8">Integrase family protein</fullName>
    </submittedName>
</protein>
<dbReference type="InterPro" id="IPR044068">
    <property type="entry name" value="CB"/>
</dbReference>
<dbReference type="InterPro" id="IPR002104">
    <property type="entry name" value="Integrase_catalytic"/>
</dbReference>
<feature type="domain" description="Tyr recombinase" evidence="6">
    <location>
        <begin position="190"/>
        <end position="367"/>
    </location>
</feature>
<dbReference type="GO" id="GO:0006310">
    <property type="term" value="P:DNA recombination"/>
    <property type="evidence" value="ECO:0007669"/>
    <property type="project" value="UniProtKB-KW"/>
</dbReference>
<evidence type="ECO:0000256" key="1">
    <source>
        <dbReference type="ARBA" id="ARBA00008857"/>
    </source>
</evidence>
<keyword evidence="4" id="KW-0233">DNA recombination</keyword>
<dbReference type="STRING" id="469381.Dpep_0053"/>
<dbReference type="PROSITE" id="PS51898">
    <property type="entry name" value="TYR_RECOMBINASE"/>
    <property type="match status" value="1"/>
</dbReference>
<dbReference type="Pfam" id="PF22022">
    <property type="entry name" value="Phage_int_M"/>
    <property type="match status" value="1"/>
</dbReference>
<dbReference type="InterPro" id="IPR038488">
    <property type="entry name" value="Integrase_DNA-bd_sf"/>
</dbReference>
<dbReference type="SUPFAM" id="SSF56349">
    <property type="entry name" value="DNA breaking-rejoining enzymes"/>
    <property type="match status" value="1"/>
</dbReference>
<dbReference type="AlphaFoldDB" id="D2Z2C9"/>
<dbReference type="InterPro" id="IPR013762">
    <property type="entry name" value="Integrase-like_cat_sf"/>
</dbReference>
<sequence>MALTNVEIKRATPREKRYTMRDSEGLWLEITPAGKKTWKVRFKAQGREIKHTLGRYPDISLKEARLKRDEIRLELVNHKSVPEGTFKALAEEWFERQVVPVRTHGHARTIRSRLDRLILPYLGDKPPADIDAPELLAILRRIEDQGHVETAHRVSQIVGQVLRYGIATGQARHDITADLKGALIPRKPEHFPTLTDPKKIGGLMRAIQAFSGSVVVRCAMLFQIYTAVRPGEMRKAEWKEIDGDLWKIPAERMKKRRPHLVPLSSQAIGVLEEIRPLTGGGELIFPSVRSKTRPISDMTVNAALRRMGYAQNELTGHGFRAMFSTIANECQWPSNVIELQLAHVDKNSVRAAYNHAELLDKRRELLQWWGDWLDGVRL</sequence>
<dbReference type="Proteomes" id="UP000006427">
    <property type="component" value="Unassembled WGS sequence"/>
</dbReference>
<dbReference type="Pfam" id="PF00589">
    <property type="entry name" value="Phage_integrase"/>
    <property type="match status" value="1"/>
</dbReference>